<keyword evidence="11" id="KW-1185">Reference proteome</keyword>
<name>A0AAD8FFN6_BIOPF</name>
<evidence type="ECO:0000259" key="9">
    <source>
        <dbReference type="PROSITE" id="PS50262"/>
    </source>
</evidence>
<evidence type="ECO:0000256" key="5">
    <source>
        <dbReference type="ARBA" id="ARBA00023136"/>
    </source>
</evidence>
<reference evidence="10" key="1">
    <citation type="journal article" date="2023" name="PLoS Negl. Trop. Dis.">
        <title>A genome sequence for Biomphalaria pfeifferi, the major vector snail for the human-infecting parasite Schistosoma mansoni.</title>
        <authorList>
            <person name="Bu L."/>
            <person name="Lu L."/>
            <person name="Laidemitt M.R."/>
            <person name="Zhang S.M."/>
            <person name="Mutuku M."/>
            <person name="Mkoji G."/>
            <person name="Steinauer M."/>
            <person name="Loker E.S."/>
        </authorList>
    </citation>
    <scope>NUCLEOTIDE SEQUENCE</scope>
    <source>
        <strain evidence="10">KasaAsao</strain>
    </source>
</reference>
<feature type="transmembrane region" description="Helical" evidence="8">
    <location>
        <begin position="137"/>
        <end position="159"/>
    </location>
</feature>
<feature type="transmembrane region" description="Helical" evidence="8">
    <location>
        <begin position="249"/>
        <end position="273"/>
    </location>
</feature>
<sequence length="327" mass="36385">MTMKEIFIINDQFTSEFSFGSICLIFAIVSFGVIANIINLIIFVKLGFKDTVNISLVALTICDLCSLLPLISLGVLTQPRLLSPDVTFMGGEIQFLASGWPHTILSKLTSWITAFIMVERCLCIAKPLKVKTLVTPFRVKFCLVLLSVIVVSGALPTYATHYFDWKFYPMLNRTLLGLVLTDNALEVTRVSNVLSNSVSALLSFTITASCTLAIVAQLNRKSKWRQSVAASSKRETFPSSSKDNKAAKLVITLSAVFLISVLPSIIVVIGSAIDDNFGVFGLYRNLFNICYCVTFIMEAMNSSVNIIVYYFMNSRFRETFRHLIRTV</sequence>
<organism evidence="10 11">
    <name type="scientific">Biomphalaria pfeifferi</name>
    <name type="common">Bloodfluke planorb</name>
    <name type="synonym">Freshwater snail</name>
    <dbReference type="NCBI Taxonomy" id="112525"/>
    <lineage>
        <taxon>Eukaryota</taxon>
        <taxon>Metazoa</taxon>
        <taxon>Spiralia</taxon>
        <taxon>Lophotrochozoa</taxon>
        <taxon>Mollusca</taxon>
        <taxon>Gastropoda</taxon>
        <taxon>Heterobranchia</taxon>
        <taxon>Euthyneura</taxon>
        <taxon>Panpulmonata</taxon>
        <taxon>Hygrophila</taxon>
        <taxon>Lymnaeoidea</taxon>
        <taxon>Planorbidae</taxon>
        <taxon>Biomphalaria</taxon>
    </lineage>
</organism>
<dbReference type="PANTHER" id="PTHR24243">
    <property type="entry name" value="G-PROTEIN COUPLED RECEPTOR"/>
    <property type="match status" value="1"/>
</dbReference>
<evidence type="ECO:0000313" key="10">
    <source>
        <dbReference type="EMBL" id="KAK0063272.1"/>
    </source>
</evidence>
<evidence type="ECO:0000256" key="7">
    <source>
        <dbReference type="ARBA" id="ARBA00023224"/>
    </source>
</evidence>
<keyword evidence="2 8" id="KW-0812">Transmembrane</keyword>
<keyword evidence="5 8" id="KW-0472">Membrane</keyword>
<feature type="transmembrane region" description="Helical" evidence="8">
    <location>
        <begin position="285"/>
        <end position="311"/>
    </location>
</feature>
<dbReference type="AlphaFoldDB" id="A0AAD8FFN6"/>
<dbReference type="InterPro" id="IPR000276">
    <property type="entry name" value="GPCR_Rhodpsn"/>
</dbReference>
<reference evidence="10" key="2">
    <citation type="submission" date="2023-04" db="EMBL/GenBank/DDBJ databases">
        <authorList>
            <person name="Bu L."/>
            <person name="Lu L."/>
            <person name="Laidemitt M.R."/>
            <person name="Zhang S.M."/>
            <person name="Mutuku M."/>
            <person name="Mkoji G."/>
            <person name="Steinauer M."/>
            <person name="Loker E.S."/>
        </authorList>
    </citation>
    <scope>NUCLEOTIDE SEQUENCE</scope>
    <source>
        <strain evidence="10">KasaAsao</strain>
        <tissue evidence="10">Whole Snail</tissue>
    </source>
</reference>
<comment type="subcellular location">
    <subcellularLocation>
        <location evidence="1">Membrane</location>
        <topology evidence="1">Multi-pass membrane protein</topology>
    </subcellularLocation>
</comment>
<evidence type="ECO:0000256" key="4">
    <source>
        <dbReference type="ARBA" id="ARBA00023040"/>
    </source>
</evidence>
<dbReference type="Pfam" id="PF00001">
    <property type="entry name" value="7tm_1"/>
    <property type="match status" value="1"/>
</dbReference>
<feature type="transmembrane region" description="Helical" evidence="8">
    <location>
        <begin position="198"/>
        <end position="216"/>
    </location>
</feature>
<accession>A0AAD8FFN6</accession>
<evidence type="ECO:0000256" key="3">
    <source>
        <dbReference type="ARBA" id="ARBA00022989"/>
    </source>
</evidence>
<evidence type="ECO:0000256" key="6">
    <source>
        <dbReference type="ARBA" id="ARBA00023170"/>
    </source>
</evidence>
<dbReference type="PANTHER" id="PTHR24243:SF230">
    <property type="entry name" value="G-PROTEIN COUPLED RECEPTORS FAMILY 1 PROFILE DOMAIN-CONTAINING PROTEIN"/>
    <property type="match status" value="1"/>
</dbReference>
<keyword evidence="3 8" id="KW-1133">Transmembrane helix</keyword>
<keyword evidence="7" id="KW-0807">Transducer</keyword>
<dbReference type="Gene3D" id="1.20.1070.10">
    <property type="entry name" value="Rhodopsin 7-helix transmembrane proteins"/>
    <property type="match status" value="1"/>
</dbReference>
<proteinExistence type="predicted"/>
<dbReference type="PRINTS" id="PR00237">
    <property type="entry name" value="GPCRRHODOPSN"/>
</dbReference>
<dbReference type="Proteomes" id="UP001233172">
    <property type="component" value="Unassembled WGS sequence"/>
</dbReference>
<evidence type="ECO:0000256" key="2">
    <source>
        <dbReference type="ARBA" id="ARBA00022692"/>
    </source>
</evidence>
<dbReference type="EMBL" id="JASAOG010000022">
    <property type="protein sequence ID" value="KAK0063272.1"/>
    <property type="molecule type" value="Genomic_DNA"/>
</dbReference>
<dbReference type="SUPFAM" id="SSF81321">
    <property type="entry name" value="Family A G protein-coupled receptor-like"/>
    <property type="match status" value="1"/>
</dbReference>
<evidence type="ECO:0000256" key="1">
    <source>
        <dbReference type="ARBA" id="ARBA00004141"/>
    </source>
</evidence>
<evidence type="ECO:0000256" key="8">
    <source>
        <dbReference type="SAM" id="Phobius"/>
    </source>
</evidence>
<feature type="domain" description="G-protein coupled receptors family 1 profile" evidence="9">
    <location>
        <begin position="35"/>
        <end position="309"/>
    </location>
</feature>
<comment type="caution">
    <text evidence="10">The sequence shown here is derived from an EMBL/GenBank/DDBJ whole genome shotgun (WGS) entry which is preliminary data.</text>
</comment>
<keyword evidence="6 10" id="KW-0675">Receptor</keyword>
<evidence type="ECO:0000313" key="11">
    <source>
        <dbReference type="Proteomes" id="UP001233172"/>
    </source>
</evidence>
<keyword evidence="4" id="KW-0297">G-protein coupled receptor</keyword>
<dbReference type="InterPro" id="IPR017452">
    <property type="entry name" value="GPCR_Rhodpsn_7TM"/>
</dbReference>
<feature type="transmembrane region" description="Helical" evidence="8">
    <location>
        <begin position="56"/>
        <end position="76"/>
    </location>
</feature>
<feature type="transmembrane region" description="Helical" evidence="8">
    <location>
        <begin position="19"/>
        <end position="44"/>
    </location>
</feature>
<gene>
    <name evidence="10" type="ORF">Bpfe_007468</name>
</gene>
<protein>
    <submittedName>
        <fullName evidence="10">Tachykinin-like peptides receptor 86C</fullName>
    </submittedName>
</protein>
<dbReference type="PROSITE" id="PS50262">
    <property type="entry name" value="G_PROTEIN_RECEP_F1_2"/>
    <property type="match status" value="1"/>
</dbReference>
<dbReference type="GO" id="GO:0005886">
    <property type="term" value="C:plasma membrane"/>
    <property type="evidence" value="ECO:0007669"/>
    <property type="project" value="TreeGrafter"/>
</dbReference>
<dbReference type="GO" id="GO:0004930">
    <property type="term" value="F:G protein-coupled receptor activity"/>
    <property type="evidence" value="ECO:0007669"/>
    <property type="project" value="UniProtKB-KW"/>
</dbReference>